<dbReference type="EMBL" id="BK032619">
    <property type="protein sequence ID" value="DAF51663.1"/>
    <property type="molecule type" value="Genomic_DNA"/>
</dbReference>
<protein>
    <submittedName>
        <fullName evidence="1">Uncharacterized protein</fullName>
    </submittedName>
</protein>
<sequence length="125" mass="15199">MRTMTNTEFERVLNEERKQRYYYSDLLDLREDSHRSFSCEFITEEDYPDDWYCAIYYDVTTRCEGNNNSSCHTVEIQHIYINFQEVKITEMQESVLTTVLTNRANEEFQFKDTDIYPDYATSKMW</sequence>
<evidence type="ECO:0000313" key="1">
    <source>
        <dbReference type="EMBL" id="DAF51663.1"/>
    </source>
</evidence>
<name>A0A8S5SLX1_9CAUD</name>
<organism evidence="1">
    <name type="scientific">Siphoviridae sp. ct3ka12</name>
    <dbReference type="NCBI Taxonomy" id="2827771"/>
    <lineage>
        <taxon>Viruses</taxon>
        <taxon>Duplodnaviria</taxon>
        <taxon>Heunggongvirae</taxon>
        <taxon>Uroviricota</taxon>
        <taxon>Caudoviricetes</taxon>
    </lineage>
</organism>
<proteinExistence type="predicted"/>
<accession>A0A8S5SLX1</accession>
<reference evidence="1" key="1">
    <citation type="journal article" date="2021" name="Proc. Natl. Acad. Sci. U.S.A.">
        <title>A Catalog of Tens of Thousands of Viruses from Human Metagenomes Reveals Hidden Associations with Chronic Diseases.</title>
        <authorList>
            <person name="Tisza M.J."/>
            <person name="Buck C.B."/>
        </authorList>
    </citation>
    <scope>NUCLEOTIDE SEQUENCE</scope>
    <source>
        <strain evidence="1">Ct3ka12</strain>
    </source>
</reference>